<dbReference type="PANTHER" id="PTHR48052:SF8">
    <property type="entry name" value="LRR RECEPTOR-LIKE SERINE_THREONINE-PROTEIN KINASE FLS2"/>
    <property type="match status" value="1"/>
</dbReference>
<evidence type="ECO:0000256" key="4">
    <source>
        <dbReference type="ARBA" id="ARBA00022729"/>
    </source>
</evidence>
<protein>
    <submittedName>
        <fullName evidence="13">Uncharacterized protein</fullName>
    </submittedName>
</protein>
<feature type="compositionally biased region" description="Low complexity" evidence="11">
    <location>
        <begin position="314"/>
        <end position="323"/>
    </location>
</feature>
<feature type="region of interest" description="Disordered" evidence="11">
    <location>
        <begin position="810"/>
        <end position="850"/>
    </location>
</feature>
<feature type="region of interest" description="Disordered" evidence="11">
    <location>
        <begin position="23"/>
        <end position="57"/>
    </location>
</feature>
<name>A0ABP0R361_9DINO</name>
<accession>A0ABP0R361</accession>
<keyword evidence="10" id="KW-0175">Coiled coil</keyword>
<dbReference type="EMBL" id="CAXAMN010025350">
    <property type="protein sequence ID" value="CAK9094535.1"/>
    <property type="molecule type" value="Genomic_DNA"/>
</dbReference>
<evidence type="ECO:0000256" key="8">
    <source>
        <dbReference type="ARBA" id="ARBA00023180"/>
    </source>
</evidence>
<dbReference type="Gene3D" id="3.80.10.10">
    <property type="entry name" value="Ribonuclease Inhibitor"/>
    <property type="match status" value="1"/>
</dbReference>
<keyword evidence="2" id="KW-1003">Cell membrane</keyword>
<dbReference type="PANTHER" id="PTHR48052">
    <property type="entry name" value="UNNAMED PRODUCT"/>
    <property type="match status" value="1"/>
</dbReference>
<feature type="transmembrane region" description="Helical" evidence="12">
    <location>
        <begin position="1778"/>
        <end position="1801"/>
    </location>
</feature>
<dbReference type="Proteomes" id="UP001642484">
    <property type="component" value="Unassembled WGS sequence"/>
</dbReference>
<evidence type="ECO:0000256" key="3">
    <source>
        <dbReference type="ARBA" id="ARBA00022692"/>
    </source>
</evidence>
<evidence type="ECO:0000313" key="14">
    <source>
        <dbReference type="Proteomes" id="UP001642484"/>
    </source>
</evidence>
<keyword evidence="6 12" id="KW-0472">Membrane</keyword>
<evidence type="ECO:0000256" key="1">
    <source>
        <dbReference type="ARBA" id="ARBA00004236"/>
    </source>
</evidence>
<sequence>MAIGRRPRLVTFEERELQEQLEELEERLQDTSERKPSSEGSVGHRRQSVTGEEELGLPTLEPARNALDESVFLASAAQAMAFTDFVQLTTGAAKIERKAVALGQTMAKLVEGQVIGKPEAQGKEWQAVCSDLVLDMEQVLDFIKVNGLPDGIIEKFWQEKQMEIRAAQQGALAATDAERRARRENAAKTRKLEGKLEKELQEQEMKKKQVLAAIEGVWARVDKGAPSKEPASPRGAAPRPTVAAPRPTMVAPRATVASSGPGAVMERILLQHRSDIEAGHKCRKELLQKIRDLEQKLSELVPDEHDAGVRGKPAAELMPGAPEAAEEAEEVVDWMGLNRHSATPDSKSASEPRSGRSTPGFPRQISDNARQSPGGDEKIEEEASSSSSSAEEPQALVMDPWILAFPFDEPALAKKKFDFCKANKIKPQKLHDMSRQKKYQFMLRRLMKQEKRTLALKQKLLLKFLTGDELQRAKAQMKKGPTDLEAESEADRQKLQDRETMISKLLTFWHRRMKTLEDDQESEREAFRLKVKALLEDIHALATVLENAALAEKRKQRINAEDLIRLRQQKAEEAARQQAEEERDRTKTYEALQAARSIEDKGSMSALQKMASFARRTSGSLEQPQEDDALERMRLAKMLRSYLSERQEQPGARTSSSQPGSPDSPGTPLSPGGTGRRASARNRGDERRRLSAEPRSPRALSQDEELQISATTFHTRSKTGGEVEEVPTKTLTTANLQMLDGEDPKTRRTSSIATGLMGGRRAKGTAKRKPSVAQRDSIFANPAAMSRRITGEAVSLATMSANTIEVTLAGVNAPEREKPAEAAKPKEAEPGVATSSSASAPGTSSAPVSQSWSFGQFPVVAPTPGVSKGKELKGKLKGRGSLSGLGGGANTLQMGVGTTPQGGTTPSRRQSHRPSRSASMAGPSTPGTPDLSPAQMMLTVSGKEEARRSLTLPGNLKRPDSARRRNAQSPSLQLQGSASQPGSRRGSAEGDEEEDVRAEMFLKTGVCSAEHRAVPGDCQVEAAETKRTLLELGVPGQELLGEDHCQWEYVTCEFLGCHVIELYCRHSCQGRLPKELKLKHLMEVDLCKSNVTGDLASFQHTPKLTRLFLDKSRMGGDLKDLEATPLLEALSLAQTRVGGDIAALAKLPAMQSVQLQNTQVEGDVKVFAAFGATSDLMEVNLASTKVHGNLTHFTGAEDLQRLDLSNTQVTGTLGPRTWLVKGEELQVLNLANTSITFEFDHKYSILPRLESLNVQSCDLRADVMHLLHSFSRSGSLQTIIASDASLSGELLALSGAVPISKSLLTLDLSGNNITRVWRIATWAEFGRTLTLLQRQQSPVRVSKYVLEAAVASQTVFDLTGTTLSHRQEAAGELFASGLLKSTTEFALRDEQGGFACKNLIAGSLRVTPSLFLPEELCRCLPGWYGHGAQCRPCPPNTWKDSVTNADTCHPCPANSTSLEGSSELRHCKCYFGELHNGSCSCNSQHGLQGDSCVPCSKLNLQCSQPGSILSTAVPERGFLRLAPGAEEARRCPAPAEVRCSGGHRCSEGYNGTLCTSCAEGFWASGPRCRTCADASSISLWILSLLAAVALLVALLVYYRSRLSGSERRRSVSARELLQKLILLQAPVLLQTVQLWSVLTRLATTETTEQRDGERLPEIPYLEALQLTASEMQNSLNLQCRWGDAAAVRAWAAMSSPLAPLLLLACCAAFELFRAGLGVNMALRTLTFLFIGGASSTSRLLSCQSVDGDGHSLGEWAFRSAVPTLRCSNGDGLGFWVDLVGYSSAVAYGLLIPLFLACLMLWQSFALQEARLIYAHATVEHEKSTLQLQTLQGRMSMDEVLPKRLLAAAAAHLSVHCRGEMLVNLEDEKVVLTSLGQPQGDFYEEEPMDPMKLVADQQTAKNLDRLRSKRLFEMLLERLMLAEARGSDRLLTGAQPLLWPSGGSEVEGTG</sequence>
<dbReference type="InterPro" id="IPR032675">
    <property type="entry name" value="LRR_dom_sf"/>
</dbReference>
<reference evidence="13 14" key="1">
    <citation type="submission" date="2024-02" db="EMBL/GenBank/DDBJ databases">
        <authorList>
            <person name="Chen Y."/>
            <person name="Shah S."/>
            <person name="Dougan E. K."/>
            <person name="Thang M."/>
            <person name="Chan C."/>
        </authorList>
    </citation>
    <scope>NUCLEOTIDE SEQUENCE [LARGE SCALE GENOMIC DNA]</scope>
</reference>
<feature type="coiled-coil region" evidence="10">
    <location>
        <begin position="541"/>
        <end position="583"/>
    </location>
</feature>
<evidence type="ECO:0000256" key="11">
    <source>
        <dbReference type="SAM" id="MobiDB-lite"/>
    </source>
</evidence>
<keyword evidence="7" id="KW-0675">Receptor</keyword>
<comment type="caution">
    <text evidence="13">The sequence shown here is derived from an EMBL/GenBank/DDBJ whole genome shotgun (WGS) entry which is preliminary data.</text>
</comment>
<evidence type="ECO:0000256" key="6">
    <source>
        <dbReference type="ARBA" id="ARBA00023136"/>
    </source>
</evidence>
<evidence type="ECO:0000256" key="7">
    <source>
        <dbReference type="ARBA" id="ARBA00023170"/>
    </source>
</evidence>
<keyword evidence="14" id="KW-1185">Reference proteome</keyword>
<keyword evidence="8" id="KW-0325">Glycoprotein</keyword>
<proteinExistence type="predicted"/>
<evidence type="ECO:0000256" key="5">
    <source>
        <dbReference type="ARBA" id="ARBA00022989"/>
    </source>
</evidence>
<feature type="compositionally biased region" description="Basic and acidic residues" evidence="11">
    <location>
        <begin position="682"/>
        <end position="696"/>
    </location>
</feature>
<feature type="compositionally biased region" description="Basic and acidic residues" evidence="11">
    <location>
        <begin position="814"/>
        <end position="829"/>
    </location>
</feature>
<dbReference type="SUPFAM" id="SSF52058">
    <property type="entry name" value="L domain-like"/>
    <property type="match status" value="1"/>
</dbReference>
<dbReference type="InterPro" id="IPR001611">
    <property type="entry name" value="Leu-rich_rpt"/>
</dbReference>
<feature type="region of interest" description="Disordered" evidence="11">
    <location>
        <begin position="304"/>
        <end position="393"/>
    </location>
</feature>
<gene>
    <name evidence="13" type="ORF">CCMP2556_LOCUS45084</name>
</gene>
<feature type="transmembrane region" description="Helical" evidence="12">
    <location>
        <begin position="1690"/>
        <end position="1709"/>
    </location>
</feature>
<dbReference type="PROSITE" id="PS51450">
    <property type="entry name" value="LRR"/>
    <property type="match status" value="1"/>
</dbReference>
<feature type="compositionally biased region" description="Low complexity" evidence="11">
    <location>
        <begin position="830"/>
        <end position="849"/>
    </location>
</feature>
<feature type="compositionally biased region" description="Polar residues" evidence="11">
    <location>
        <begin position="967"/>
        <end position="982"/>
    </location>
</feature>
<feature type="region of interest" description="Disordered" evidence="11">
    <location>
        <begin position="224"/>
        <end position="247"/>
    </location>
</feature>
<dbReference type="CDD" id="cd00185">
    <property type="entry name" value="TNFRSF"/>
    <property type="match status" value="1"/>
</dbReference>
<feature type="compositionally biased region" description="Low complexity" evidence="11">
    <location>
        <begin position="895"/>
        <end position="908"/>
    </location>
</feature>
<feature type="compositionally biased region" description="Low complexity" evidence="11">
    <location>
        <begin position="654"/>
        <end position="671"/>
    </location>
</feature>
<comment type="subcellular location">
    <subcellularLocation>
        <location evidence="1">Cell membrane</location>
    </subcellularLocation>
    <subcellularLocation>
        <location evidence="9">Endomembrane system</location>
        <topology evidence="9">Single-pass membrane protein</topology>
    </subcellularLocation>
</comment>
<keyword evidence="4" id="KW-0732">Signal</keyword>
<evidence type="ECO:0000256" key="2">
    <source>
        <dbReference type="ARBA" id="ARBA00022475"/>
    </source>
</evidence>
<feature type="compositionally biased region" description="Low complexity" evidence="11">
    <location>
        <begin position="233"/>
        <end position="247"/>
    </location>
</feature>
<organism evidence="13 14">
    <name type="scientific">Durusdinium trenchii</name>
    <dbReference type="NCBI Taxonomy" id="1381693"/>
    <lineage>
        <taxon>Eukaryota</taxon>
        <taxon>Sar</taxon>
        <taxon>Alveolata</taxon>
        <taxon>Dinophyceae</taxon>
        <taxon>Suessiales</taxon>
        <taxon>Symbiodiniaceae</taxon>
        <taxon>Durusdinium</taxon>
    </lineage>
</organism>
<feature type="region of interest" description="Disordered" evidence="11">
    <location>
        <begin position="864"/>
        <end position="995"/>
    </location>
</feature>
<evidence type="ECO:0000256" key="12">
    <source>
        <dbReference type="SAM" id="Phobius"/>
    </source>
</evidence>
<feature type="transmembrane region" description="Helical" evidence="12">
    <location>
        <begin position="1577"/>
        <end position="1599"/>
    </location>
</feature>
<dbReference type="Gene3D" id="2.10.50.10">
    <property type="entry name" value="Tumor Necrosis Factor Receptor, subunit A, domain 2"/>
    <property type="match status" value="1"/>
</dbReference>
<feature type="compositionally biased region" description="Basic and acidic residues" evidence="11">
    <location>
        <begin position="26"/>
        <end position="37"/>
    </location>
</feature>
<keyword evidence="3 12" id="KW-0812">Transmembrane</keyword>
<evidence type="ECO:0000313" key="13">
    <source>
        <dbReference type="EMBL" id="CAK9094535.1"/>
    </source>
</evidence>
<keyword evidence="5 12" id="KW-1133">Transmembrane helix</keyword>
<feature type="coiled-coil region" evidence="10">
    <location>
        <begin position="186"/>
        <end position="213"/>
    </location>
</feature>
<evidence type="ECO:0000256" key="9">
    <source>
        <dbReference type="ARBA" id="ARBA00037847"/>
    </source>
</evidence>
<dbReference type="SMART" id="SM01411">
    <property type="entry name" value="Ephrin_rec_like"/>
    <property type="match status" value="2"/>
</dbReference>
<feature type="region of interest" description="Disordered" evidence="11">
    <location>
        <begin position="644"/>
        <end position="727"/>
    </location>
</feature>
<evidence type="ECO:0000256" key="10">
    <source>
        <dbReference type="SAM" id="Coils"/>
    </source>
</evidence>